<keyword evidence="1" id="KW-0812">Transmembrane</keyword>
<name>A0A2V1AZ70_9ASCO</name>
<feature type="transmembrane region" description="Helical" evidence="1">
    <location>
        <begin position="72"/>
        <end position="94"/>
    </location>
</feature>
<accession>A0A2V1AZ70</accession>
<gene>
    <name evidence="2" type="ORF">CXQ85_002518</name>
</gene>
<dbReference type="EMBL" id="PKFO01000010">
    <property type="protein sequence ID" value="PVH22796.1"/>
    <property type="molecule type" value="Genomic_DNA"/>
</dbReference>
<dbReference type="AlphaFoldDB" id="A0A2V1AZ70"/>
<organism evidence="2 3">
    <name type="scientific">Candidozyma haemuli</name>
    <dbReference type="NCBI Taxonomy" id="45357"/>
    <lineage>
        <taxon>Eukaryota</taxon>
        <taxon>Fungi</taxon>
        <taxon>Dikarya</taxon>
        <taxon>Ascomycota</taxon>
        <taxon>Saccharomycotina</taxon>
        <taxon>Pichiomycetes</taxon>
        <taxon>Metschnikowiaceae</taxon>
        <taxon>Candidozyma</taxon>
    </lineage>
</organism>
<dbReference type="VEuPathDB" id="FungiDB:CXQ85_002518"/>
<dbReference type="RefSeq" id="XP_025343736.1">
    <property type="nucleotide sequence ID" value="XM_025486186.1"/>
</dbReference>
<sequence>MHVIKLGSNCGRIVGSIQLRRPVPPKQERISKSRAAKASFMTGFTVVVFLVWLYHLYWVIIAINDRKFGGLLWSLLVTVGSLALSSFIMIRVLLFFETRLLSDDIDADHKKYL</sequence>
<evidence type="ECO:0000256" key="1">
    <source>
        <dbReference type="SAM" id="Phobius"/>
    </source>
</evidence>
<keyword evidence="1" id="KW-0472">Membrane</keyword>
<evidence type="ECO:0000313" key="2">
    <source>
        <dbReference type="EMBL" id="PVH22796.1"/>
    </source>
</evidence>
<proteinExistence type="predicted"/>
<dbReference type="GeneID" id="37007849"/>
<dbReference type="OrthoDB" id="4086878at2759"/>
<evidence type="ECO:0000313" key="3">
    <source>
        <dbReference type="Proteomes" id="UP000244309"/>
    </source>
</evidence>
<dbReference type="Proteomes" id="UP000244309">
    <property type="component" value="Unassembled WGS sequence"/>
</dbReference>
<comment type="caution">
    <text evidence="2">The sequence shown here is derived from an EMBL/GenBank/DDBJ whole genome shotgun (WGS) entry which is preliminary data.</text>
</comment>
<protein>
    <submittedName>
        <fullName evidence="2">Uncharacterized protein</fullName>
    </submittedName>
</protein>
<feature type="transmembrane region" description="Helical" evidence="1">
    <location>
        <begin position="38"/>
        <end position="60"/>
    </location>
</feature>
<keyword evidence="1" id="KW-1133">Transmembrane helix</keyword>
<reference evidence="2 3" key="1">
    <citation type="submission" date="2017-12" db="EMBL/GenBank/DDBJ databases">
        <title>Genome Sequence of a Multidrug-Resistant Candida haemulonii Isolate from a Patient with Chronic Leg Ulcers in Israel.</title>
        <authorList>
            <person name="Chow N.A."/>
            <person name="Gade L."/>
            <person name="Batra D."/>
            <person name="Rowe L.A."/>
            <person name="Ben-Ami R."/>
            <person name="Loparev V.N."/>
            <person name="Litvintseva A.P."/>
        </authorList>
    </citation>
    <scope>NUCLEOTIDE SEQUENCE [LARGE SCALE GENOMIC DNA]</scope>
    <source>
        <strain evidence="2 3">B11899</strain>
    </source>
</reference>
<keyword evidence="3" id="KW-1185">Reference proteome</keyword>